<keyword evidence="3" id="KW-1185">Reference proteome</keyword>
<feature type="compositionally biased region" description="Basic and acidic residues" evidence="1">
    <location>
        <begin position="61"/>
        <end position="72"/>
    </location>
</feature>
<dbReference type="Proteomes" id="UP000314294">
    <property type="component" value="Unassembled WGS sequence"/>
</dbReference>
<evidence type="ECO:0000313" key="2">
    <source>
        <dbReference type="EMBL" id="TNN55100.1"/>
    </source>
</evidence>
<feature type="region of interest" description="Disordered" evidence="1">
    <location>
        <begin position="35"/>
        <end position="72"/>
    </location>
</feature>
<reference evidence="2 3" key="1">
    <citation type="submission" date="2019-03" db="EMBL/GenBank/DDBJ databases">
        <title>First draft genome of Liparis tanakae, snailfish: a comprehensive survey of snailfish specific genes.</title>
        <authorList>
            <person name="Kim W."/>
            <person name="Song I."/>
            <person name="Jeong J.-H."/>
            <person name="Kim D."/>
            <person name="Kim S."/>
            <person name="Ryu S."/>
            <person name="Song J.Y."/>
            <person name="Lee S.K."/>
        </authorList>
    </citation>
    <scope>NUCLEOTIDE SEQUENCE [LARGE SCALE GENOMIC DNA]</scope>
    <source>
        <tissue evidence="2">Muscle</tissue>
    </source>
</reference>
<dbReference type="EMBL" id="SRLO01000465">
    <property type="protein sequence ID" value="TNN55100.1"/>
    <property type="molecule type" value="Genomic_DNA"/>
</dbReference>
<organism evidence="2 3">
    <name type="scientific">Liparis tanakae</name>
    <name type="common">Tanaka's snailfish</name>
    <dbReference type="NCBI Taxonomy" id="230148"/>
    <lineage>
        <taxon>Eukaryota</taxon>
        <taxon>Metazoa</taxon>
        <taxon>Chordata</taxon>
        <taxon>Craniata</taxon>
        <taxon>Vertebrata</taxon>
        <taxon>Euteleostomi</taxon>
        <taxon>Actinopterygii</taxon>
        <taxon>Neopterygii</taxon>
        <taxon>Teleostei</taxon>
        <taxon>Neoteleostei</taxon>
        <taxon>Acanthomorphata</taxon>
        <taxon>Eupercaria</taxon>
        <taxon>Perciformes</taxon>
        <taxon>Cottioidei</taxon>
        <taxon>Cottales</taxon>
        <taxon>Liparidae</taxon>
        <taxon>Liparis</taxon>
    </lineage>
</organism>
<evidence type="ECO:0000256" key="1">
    <source>
        <dbReference type="SAM" id="MobiDB-lite"/>
    </source>
</evidence>
<protein>
    <submittedName>
        <fullName evidence="2">Uncharacterized protein</fullName>
    </submittedName>
</protein>
<name>A0A4Z2GPE7_9TELE</name>
<accession>A0A4Z2GPE7</accession>
<evidence type="ECO:0000313" key="3">
    <source>
        <dbReference type="Proteomes" id="UP000314294"/>
    </source>
</evidence>
<dbReference type="AlphaFoldDB" id="A0A4Z2GPE7"/>
<comment type="caution">
    <text evidence="2">The sequence shown here is derived from an EMBL/GenBank/DDBJ whole genome shotgun (WGS) entry which is preliminary data.</text>
</comment>
<gene>
    <name evidence="2" type="ORF">EYF80_034684</name>
</gene>
<sequence>MEKMLFSILKFWKGAELFNSTLMPSVTLVFSRPEILSGRRGPGSGPGGLPRRLVSGGDLASARERDNGPGSL</sequence>
<proteinExistence type="predicted"/>